<dbReference type="AlphaFoldDB" id="A0A2T2YFI6"/>
<dbReference type="EMBL" id="PYFT01000001">
    <property type="protein sequence ID" value="PSR54228.1"/>
    <property type="molecule type" value="Genomic_DNA"/>
</dbReference>
<proteinExistence type="predicted"/>
<dbReference type="OrthoDB" id="980662at2"/>
<sequence length="143" mass="16893">MKVRYLWFLIFLISCGETKVLKTVNWKGNTITWEVLDGGATTSYLWKIMFSEKGESSKDLIFRSYSTPYVGDIEVHQDKLLILIPDFKNKVNDTIAINLRDVEEYIDEPVDYKRNALKNSNKYYKEPNFVKEDREYYIANDLL</sequence>
<accession>A0A2T2YFI6</accession>
<name>A0A2T2YFI6_9BACT</name>
<gene>
    <name evidence="1" type="ORF">AHMF7605_12190</name>
</gene>
<evidence type="ECO:0000313" key="2">
    <source>
        <dbReference type="Proteomes" id="UP000240357"/>
    </source>
</evidence>
<dbReference type="PROSITE" id="PS51257">
    <property type="entry name" value="PROKAR_LIPOPROTEIN"/>
    <property type="match status" value="1"/>
</dbReference>
<comment type="caution">
    <text evidence="1">The sequence shown here is derived from an EMBL/GenBank/DDBJ whole genome shotgun (WGS) entry which is preliminary data.</text>
</comment>
<protein>
    <submittedName>
        <fullName evidence="1">Uncharacterized protein</fullName>
    </submittedName>
</protein>
<organism evidence="1 2">
    <name type="scientific">Adhaeribacter arboris</name>
    <dbReference type="NCBI Taxonomy" id="2072846"/>
    <lineage>
        <taxon>Bacteria</taxon>
        <taxon>Pseudomonadati</taxon>
        <taxon>Bacteroidota</taxon>
        <taxon>Cytophagia</taxon>
        <taxon>Cytophagales</taxon>
        <taxon>Hymenobacteraceae</taxon>
        <taxon>Adhaeribacter</taxon>
    </lineage>
</organism>
<keyword evidence="2" id="KW-1185">Reference proteome</keyword>
<evidence type="ECO:0000313" key="1">
    <source>
        <dbReference type="EMBL" id="PSR54228.1"/>
    </source>
</evidence>
<reference evidence="1 2" key="1">
    <citation type="submission" date="2018-03" db="EMBL/GenBank/DDBJ databases">
        <title>Adhaeribacter sp. HMF7605 Genome sequencing and assembly.</title>
        <authorList>
            <person name="Kang H."/>
            <person name="Kang J."/>
            <person name="Cha I."/>
            <person name="Kim H."/>
            <person name="Joh K."/>
        </authorList>
    </citation>
    <scope>NUCLEOTIDE SEQUENCE [LARGE SCALE GENOMIC DNA]</scope>
    <source>
        <strain evidence="1 2">HMF7605</strain>
    </source>
</reference>
<dbReference type="Proteomes" id="UP000240357">
    <property type="component" value="Unassembled WGS sequence"/>
</dbReference>
<dbReference type="RefSeq" id="WP_106929706.1">
    <property type="nucleotide sequence ID" value="NZ_PYFT01000001.1"/>
</dbReference>